<gene>
    <name evidence="1" type="ORF">Natoc_1149</name>
</gene>
<protein>
    <submittedName>
        <fullName evidence="1">Uncharacterized protein</fullName>
    </submittedName>
</protein>
<keyword evidence="2" id="KW-1185">Reference proteome</keyword>
<evidence type="ECO:0000313" key="2">
    <source>
        <dbReference type="Proteomes" id="UP000010878"/>
    </source>
</evidence>
<reference evidence="1 2" key="1">
    <citation type="submission" date="2012-11" db="EMBL/GenBank/DDBJ databases">
        <title>FINISHED of Natronococcus occultus SP4, DSM 3396.</title>
        <authorList>
            <consortium name="DOE Joint Genome Institute"/>
            <person name="Eisen J."/>
            <person name="Huntemann M."/>
            <person name="Wei C.-L."/>
            <person name="Han J."/>
            <person name="Detter J.C."/>
            <person name="Han C."/>
            <person name="Tapia R."/>
            <person name="Chen A."/>
            <person name="Kyrpides N."/>
            <person name="Mavromatis K."/>
            <person name="Markowitz V."/>
            <person name="Szeto E."/>
            <person name="Ivanova N."/>
            <person name="Mikhailova N."/>
            <person name="Ovchinnikova G."/>
            <person name="Pagani I."/>
            <person name="Pati A."/>
            <person name="Goodwin L."/>
            <person name="Nordberg H.P."/>
            <person name="Cantor M.N."/>
            <person name="Hua S.X."/>
            <person name="Woyke T."/>
            <person name="Eisen J."/>
            <person name="Klenk H.-P."/>
            <person name="Klenk H.-P."/>
        </authorList>
    </citation>
    <scope>NUCLEOTIDE SEQUENCE [LARGE SCALE GENOMIC DNA]</scope>
    <source>
        <strain evidence="1 2">SP4</strain>
    </source>
</reference>
<name>L0JW41_9EURY</name>
<proteinExistence type="predicted"/>
<dbReference type="KEGG" id="nou:Natoc_1149"/>
<organism evidence="1 2">
    <name type="scientific">Natronococcus occultus SP4</name>
    <dbReference type="NCBI Taxonomy" id="694430"/>
    <lineage>
        <taxon>Archaea</taxon>
        <taxon>Methanobacteriati</taxon>
        <taxon>Methanobacteriota</taxon>
        <taxon>Stenosarchaea group</taxon>
        <taxon>Halobacteria</taxon>
        <taxon>Halobacteriales</taxon>
        <taxon>Natrialbaceae</taxon>
        <taxon>Natronococcus</taxon>
    </lineage>
</organism>
<evidence type="ECO:0000313" key="1">
    <source>
        <dbReference type="EMBL" id="AGB36986.1"/>
    </source>
</evidence>
<dbReference type="AlphaFoldDB" id="L0JW41"/>
<dbReference type="OrthoDB" id="202880at2157"/>
<dbReference type="HOGENOM" id="CLU_2679041_0_0_2"/>
<dbReference type="EMBL" id="CP003929">
    <property type="protein sequence ID" value="AGB36986.1"/>
    <property type="molecule type" value="Genomic_DNA"/>
</dbReference>
<sequence length="74" mass="8486">MIDVGKSIVLEWTPLNACRRRLVFEPRDLGGWTRTEAERRDDEWQIVDQEIVTHVELDSSGPDDTSGITTYRGP</sequence>
<dbReference type="Proteomes" id="UP000010878">
    <property type="component" value="Chromosome"/>
</dbReference>
<accession>L0JW41</accession>